<dbReference type="Gene3D" id="3.40.50.10770">
    <property type="entry name" value="Hypothetical protein VC1899 like domain (Restriction endonuclease-like)"/>
    <property type="match status" value="1"/>
</dbReference>
<dbReference type="EMBL" id="CP106878">
    <property type="protein sequence ID" value="WAA09840.1"/>
    <property type="molecule type" value="Genomic_DNA"/>
</dbReference>
<gene>
    <name evidence="2" type="ORF">OE104_00205</name>
</gene>
<protein>
    <submittedName>
        <fullName evidence="2">CRISPR-associated protein</fullName>
    </submittedName>
</protein>
<keyword evidence="3" id="KW-1185">Reference proteome</keyword>
<name>A0A9E8RUP8_9BACI</name>
<organism evidence="2 3">
    <name type="scientific">Fervidibacillus albus</name>
    <dbReference type="NCBI Taxonomy" id="2980026"/>
    <lineage>
        <taxon>Bacteria</taxon>
        <taxon>Bacillati</taxon>
        <taxon>Bacillota</taxon>
        <taxon>Bacilli</taxon>
        <taxon>Bacillales</taxon>
        <taxon>Bacillaceae</taxon>
        <taxon>Fervidibacillus</taxon>
    </lineage>
</organism>
<dbReference type="KEGG" id="faf:OE104_00205"/>
<evidence type="ECO:0000313" key="2">
    <source>
        <dbReference type="EMBL" id="WAA09840.1"/>
    </source>
</evidence>
<evidence type="ECO:0000259" key="1">
    <source>
        <dbReference type="Pfam" id="PF09651"/>
    </source>
</evidence>
<accession>A0A9E8RUP8</accession>
<dbReference type="Pfam" id="PF09651">
    <property type="entry name" value="Cas_APE2256"/>
    <property type="match status" value="1"/>
</dbReference>
<dbReference type="Proteomes" id="UP001164718">
    <property type="component" value="Chromosome"/>
</dbReference>
<sequence length="295" mass="34536">MVSERLLRDLLQKSFNVTVNVLYCNMTISDERALKSQTTEYLHLLGKALSAGEPETTCFAPIGGYKIMASLGYLVGSFLNYPMSYLHEITQILVEIPPIPLSIDEQFVNDHIHLLRTCSKDYVPLKELSFNDRQLVETYPSIFTIEEDYVSLSAFGEFILERAYEDSIFKTQYLLSEQVISFIEKNNHHSIFIFDELQKLVSKLKNRIEIDDLYHEMSFNTIDSSKCKFHLYKGASNGRNVFRLAYSYDVKKDRLHANYLWLDHDRYEREVIRGTGLYEEENNFREYTKNHALKK</sequence>
<reference evidence="2" key="1">
    <citation type="submission" date="2022-09" db="EMBL/GenBank/DDBJ databases">
        <title>Complete Genomes of Fervidibacillus albus and Fervidibacillus halotolerans isolated from tidal flat sediments.</title>
        <authorList>
            <person name="Kwon K.K."/>
            <person name="Yang S.-H."/>
            <person name="Park M.J."/>
            <person name="Oh H.-M."/>
        </authorList>
    </citation>
    <scope>NUCLEOTIDE SEQUENCE</scope>
    <source>
        <strain evidence="2">MEBiC13591</strain>
    </source>
</reference>
<dbReference type="AlphaFoldDB" id="A0A9E8RUP8"/>
<feature type="domain" description="CRISPR system ring nuclease SSO1393-like" evidence="1">
    <location>
        <begin position="7"/>
        <end position="99"/>
    </location>
</feature>
<evidence type="ECO:0000313" key="3">
    <source>
        <dbReference type="Proteomes" id="UP001164718"/>
    </source>
</evidence>
<dbReference type="InterPro" id="IPR013442">
    <property type="entry name" value="SSO1393-like"/>
</dbReference>
<proteinExistence type="predicted"/>